<dbReference type="InterPro" id="IPR021508">
    <property type="entry name" value="Gp17-like"/>
</dbReference>
<dbReference type="InterPro" id="IPR053745">
    <property type="entry name" value="Viral_Tail_Comp_sf"/>
</dbReference>
<dbReference type="Proteomes" id="UP000198539">
    <property type="component" value="Unassembled WGS sequence"/>
</dbReference>
<dbReference type="Pfam" id="PF11367">
    <property type="entry name" value="Tail_completion_gp17"/>
    <property type="match status" value="1"/>
</dbReference>
<name>A0A1H2TXL6_9RHOB</name>
<accession>A0A1H2TXL6</accession>
<dbReference type="OrthoDB" id="7644395at2"/>
<dbReference type="RefSeq" id="WP_092885769.1">
    <property type="nucleotide sequence ID" value="NZ_CP061498.1"/>
</dbReference>
<evidence type="ECO:0008006" key="3">
    <source>
        <dbReference type="Google" id="ProtNLM"/>
    </source>
</evidence>
<dbReference type="STRING" id="564137.SAMN04488238_102214"/>
<dbReference type="AlphaFoldDB" id="A0A1H2TXL6"/>
<reference evidence="1 2" key="1">
    <citation type="submission" date="2016-10" db="EMBL/GenBank/DDBJ databases">
        <authorList>
            <person name="de Groot N.N."/>
        </authorList>
    </citation>
    <scope>NUCLEOTIDE SEQUENCE [LARGE SCALE GENOMIC DNA]</scope>
    <source>
        <strain evidence="1 2">CGMCC 1.8894</strain>
    </source>
</reference>
<dbReference type="Gene3D" id="3.30.2000.30">
    <property type="match status" value="1"/>
</dbReference>
<proteinExistence type="predicted"/>
<dbReference type="EMBL" id="FNOM01000002">
    <property type="protein sequence ID" value="SDW48672.1"/>
    <property type="molecule type" value="Genomic_DNA"/>
</dbReference>
<keyword evidence="2" id="KW-1185">Reference proteome</keyword>
<organism evidence="1 2">
    <name type="scientific">Roseicitreum antarcticum</name>
    <dbReference type="NCBI Taxonomy" id="564137"/>
    <lineage>
        <taxon>Bacteria</taxon>
        <taxon>Pseudomonadati</taxon>
        <taxon>Pseudomonadota</taxon>
        <taxon>Alphaproteobacteria</taxon>
        <taxon>Rhodobacterales</taxon>
        <taxon>Paracoccaceae</taxon>
        <taxon>Roseicitreum</taxon>
    </lineage>
</organism>
<gene>
    <name evidence="1" type="ORF">SAMN04488238_102214</name>
</gene>
<sequence>MSYAWAADLQAGVYQALADDVELSALVAGAIFDAPPLNDLPPVFIMLGPEEAQDRSDASGAGAEHRFTVSVVGEGPGFLAAKIVAARVSEVLQGTPPALTAALLPAHLTGLWFERAMAKVDGARRRIDLRYRARVGV</sequence>
<evidence type="ECO:0000313" key="2">
    <source>
        <dbReference type="Proteomes" id="UP000198539"/>
    </source>
</evidence>
<protein>
    <recommendedName>
        <fullName evidence="3">DUF3168 domain-containing protein</fullName>
    </recommendedName>
</protein>
<evidence type="ECO:0000313" key="1">
    <source>
        <dbReference type="EMBL" id="SDW48672.1"/>
    </source>
</evidence>